<keyword evidence="1" id="KW-0472">Membrane</keyword>
<keyword evidence="1" id="KW-0812">Transmembrane</keyword>
<feature type="transmembrane region" description="Helical" evidence="1">
    <location>
        <begin position="12"/>
        <end position="35"/>
    </location>
</feature>
<evidence type="ECO:0000313" key="3">
    <source>
        <dbReference type="Proteomes" id="UP001609175"/>
    </source>
</evidence>
<protein>
    <submittedName>
        <fullName evidence="2">Uncharacterized protein</fullName>
    </submittedName>
</protein>
<accession>A0ABW7JW09</accession>
<reference evidence="2 3" key="1">
    <citation type="submission" date="2024-10" db="EMBL/GenBank/DDBJ databases">
        <authorList>
            <person name="Riesco R."/>
        </authorList>
    </citation>
    <scope>NUCLEOTIDE SEQUENCE [LARGE SCALE GENOMIC DNA]</scope>
    <source>
        <strain evidence="2 3">NCIMB 15449</strain>
    </source>
</reference>
<dbReference type="Proteomes" id="UP001609175">
    <property type="component" value="Unassembled WGS sequence"/>
</dbReference>
<proteinExistence type="predicted"/>
<comment type="caution">
    <text evidence="2">The sequence shown here is derived from an EMBL/GenBank/DDBJ whole genome shotgun (WGS) entry which is preliminary data.</text>
</comment>
<evidence type="ECO:0000313" key="2">
    <source>
        <dbReference type="EMBL" id="MFH5211905.1"/>
    </source>
</evidence>
<dbReference type="RefSeq" id="WP_395118778.1">
    <property type="nucleotide sequence ID" value="NZ_JBIMSO010000139.1"/>
</dbReference>
<keyword evidence="1" id="KW-1133">Transmembrane helix</keyword>
<dbReference type="EMBL" id="JBIMSO010000139">
    <property type="protein sequence ID" value="MFH5211905.1"/>
    <property type="molecule type" value="Genomic_DNA"/>
</dbReference>
<feature type="transmembrane region" description="Helical" evidence="1">
    <location>
        <begin position="41"/>
        <end position="59"/>
    </location>
</feature>
<evidence type="ECO:0000256" key="1">
    <source>
        <dbReference type="SAM" id="Phobius"/>
    </source>
</evidence>
<feature type="transmembrane region" description="Helical" evidence="1">
    <location>
        <begin position="66"/>
        <end position="85"/>
    </location>
</feature>
<sequence>MNSPDVDAARLRGAAVGAWSAAMAVAAHGFAGGGIPAESSIVALILACAAIGTAVGAAVSSGRRYLVLVVALCAGQLVGHFALVLTESHAHGGNLSLLMLASHAVAAAACAALICSAERLYCVAASTLDQLVVATSVPVPAVGPLRTNPPLYCPSVVLRLLVSAGTGTRGPPTSRALSA</sequence>
<name>A0ABW7JW09_9NOCA</name>
<gene>
    <name evidence="2" type="ORF">ACHIPZ_27430</name>
</gene>
<organism evidence="2 3">
    <name type="scientific">Antrihabitans spumae</name>
    <dbReference type="NCBI Taxonomy" id="3373370"/>
    <lineage>
        <taxon>Bacteria</taxon>
        <taxon>Bacillati</taxon>
        <taxon>Actinomycetota</taxon>
        <taxon>Actinomycetes</taxon>
        <taxon>Mycobacteriales</taxon>
        <taxon>Nocardiaceae</taxon>
        <taxon>Antrihabitans</taxon>
    </lineage>
</organism>
<feature type="transmembrane region" description="Helical" evidence="1">
    <location>
        <begin position="97"/>
        <end position="117"/>
    </location>
</feature>